<dbReference type="InterPro" id="IPR032585">
    <property type="entry name" value="DUF4912"/>
</dbReference>
<dbReference type="eggNOG" id="ENOG5030I67">
    <property type="taxonomic scope" value="Bacteria"/>
</dbReference>
<dbReference type="RefSeq" id="WP_012195218.1">
    <property type="nucleotide sequence ID" value="NC_009976.1"/>
</dbReference>
<sequence>MEMQLFAFFKKNLKNKVSFFFQKAFSVKTSLSARYLSNGLVQCSWTLNKVDKAKLFKKGVFSLAIRIFDITAGTSKENSTCIMKEIEVNRKLSKCFIQPPISNGTMLIEIGYRALRSNWEKFSNYELKLGEREIIILSPDEPWFDLPFKESQENLHEKMYRISSRKNLGGSEKLHSLEELNLK</sequence>
<dbReference type="KEGG" id="pmj:P9211_06651"/>
<reference evidence="1 2" key="1">
    <citation type="journal article" date="2007" name="PLoS Genet.">
        <title>Patterns and implications of gene gain and loss in the evolution of Prochlorococcus.</title>
        <authorList>
            <person name="Kettler G.C."/>
            <person name="Martiny A.C."/>
            <person name="Huang K."/>
            <person name="Zucker J."/>
            <person name="Coleman M.L."/>
            <person name="Rodrigue S."/>
            <person name="Chen F."/>
            <person name="Lapidus A."/>
            <person name="Ferriera S."/>
            <person name="Johnson J."/>
            <person name="Steglich C."/>
            <person name="Church G.M."/>
            <person name="Richardson P."/>
            <person name="Chisholm S.W."/>
        </authorList>
    </citation>
    <scope>NUCLEOTIDE SEQUENCE [LARGE SCALE GENOMIC DNA]</scope>
    <source>
        <strain evidence="2">MIT 9211</strain>
    </source>
</reference>
<protein>
    <submittedName>
        <fullName evidence="1">Uncharacterized protein</fullName>
    </submittedName>
</protein>
<dbReference type="AlphaFoldDB" id="A9B9T4"/>
<proteinExistence type="predicted"/>
<organism evidence="1 2">
    <name type="scientific">Prochlorococcus marinus (strain MIT 9211)</name>
    <dbReference type="NCBI Taxonomy" id="93059"/>
    <lineage>
        <taxon>Bacteria</taxon>
        <taxon>Bacillati</taxon>
        <taxon>Cyanobacteriota</taxon>
        <taxon>Cyanophyceae</taxon>
        <taxon>Synechococcales</taxon>
        <taxon>Prochlorococcaceae</taxon>
        <taxon>Prochlorococcus</taxon>
    </lineage>
</organism>
<dbReference type="EMBL" id="CP000878">
    <property type="protein sequence ID" value="ABX08596.1"/>
    <property type="molecule type" value="Genomic_DNA"/>
</dbReference>
<evidence type="ECO:0000313" key="1">
    <source>
        <dbReference type="EMBL" id="ABX08596.1"/>
    </source>
</evidence>
<dbReference type="Proteomes" id="UP000000788">
    <property type="component" value="Chromosome"/>
</dbReference>
<evidence type="ECO:0000313" key="2">
    <source>
        <dbReference type="Proteomes" id="UP000000788"/>
    </source>
</evidence>
<keyword evidence="2" id="KW-1185">Reference proteome</keyword>
<dbReference type="HOGENOM" id="CLU_1538713_0_0_3"/>
<dbReference type="OrthoDB" id="540431at2"/>
<dbReference type="Pfam" id="PF16258">
    <property type="entry name" value="DUF4912"/>
    <property type="match status" value="1"/>
</dbReference>
<name>A9B9T4_PROM4</name>
<accession>A9B9T4</accession>
<gene>
    <name evidence="1" type="ordered locus">P9211_06651</name>
</gene>